<feature type="transmembrane region" description="Helical" evidence="6">
    <location>
        <begin position="141"/>
        <end position="164"/>
    </location>
</feature>
<evidence type="ECO:0000259" key="7">
    <source>
        <dbReference type="PROSITE" id="PS50850"/>
    </source>
</evidence>
<reference evidence="8" key="1">
    <citation type="submission" date="2023-06" db="EMBL/GenBank/DDBJ databases">
        <authorList>
            <person name="Jiang Y."/>
            <person name="Liu Q."/>
        </authorList>
    </citation>
    <scope>NUCLEOTIDE SEQUENCE</scope>
    <source>
        <strain evidence="8">CGMCC 1.12090</strain>
    </source>
</reference>
<feature type="transmembrane region" description="Helical" evidence="6">
    <location>
        <begin position="316"/>
        <end position="338"/>
    </location>
</feature>
<dbReference type="RefSeq" id="WP_286535180.1">
    <property type="nucleotide sequence ID" value="NZ_JAUJZH010000002.1"/>
</dbReference>
<dbReference type="InterPro" id="IPR020846">
    <property type="entry name" value="MFS_dom"/>
</dbReference>
<gene>
    <name evidence="8" type="ORF">Q2T77_04635</name>
</gene>
<evidence type="ECO:0000313" key="9">
    <source>
        <dbReference type="Proteomes" id="UP001169027"/>
    </source>
</evidence>
<evidence type="ECO:0000256" key="4">
    <source>
        <dbReference type="ARBA" id="ARBA00022989"/>
    </source>
</evidence>
<feature type="transmembrane region" description="Helical" evidence="6">
    <location>
        <begin position="375"/>
        <end position="396"/>
    </location>
</feature>
<dbReference type="InterPro" id="IPR036259">
    <property type="entry name" value="MFS_trans_sf"/>
</dbReference>
<feature type="transmembrane region" description="Helical" evidence="6">
    <location>
        <begin position="170"/>
        <end position="188"/>
    </location>
</feature>
<comment type="caution">
    <text evidence="8">The sequence shown here is derived from an EMBL/GenBank/DDBJ whole genome shotgun (WGS) entry which is preliminary data.</text>
</comment>
<dbReference type="PANTHER" id="PTHR43385:SF1">
    <property type="entry name" value="RIBOFLAVIN TRANSPORTER RIBJ"/>
    <property type="match status" value="1"/>
</dbReference>
<accession>A0ABT8RY28</accession>
<feature type="transmembrane region" description="Helical" evidence="6">
    <location>
        <begin position="15"/>
        <end position="38"/>
    </location>
</feature>
<dbReference type="Proteomes" id="UP001169027">
    <property type="component" value="Unassembled WGS sequence"/>
</dbReference>
<evidence type="ECO:0000256" key="6">
    <source>
        <dbReference type="SAM" id="Phobius"/>
    </source>
</evidence>
<feature type="transmembrane region" description="Helical" evidence="6">
    <location>
        <begin position="82"/>
        <end position="100"/>
    </location>
</feature>
<dbReference type="Pfam" id="PF07690">
    <property type="entry name" value="MFS_1"/>
    <property type="match status" value="1"/>
</dbReference>
<dbReference type="EMBL" id="JAUKVY010000002">
    <property type="protein sequence ID" value="MDO1531569.1"/>
    <property type="molecule type" value="Genomic_DNA"/>
</dbReference>
<keyword evidence="2" id="KW-0813">Transport</keyword>
<dbReference type="PROSITE" id="PS50850">
    <property type="entry name" value="MFS"/>
    <property type="match status" value="1"/>
</dbReference>
<feature type="transmembrane region" description="Helical" evidence="6">
    <location>
        <begin position="350"/>
        <end position="369"/>
    </location>
</feature>
<dbReference type="InterPro" id="IPR052983">
    <property type="entry name" value="MFS_Riboflavin_Transporter"/>
</dbReference>
<sequence>MGLSPSPPPPYDRRLVGWLSLGQLVTWGSVFYTFALLMEPVERELGLSRAQSSLAFSLALLAEGVMAWPVGRWIDRGHERAVMTGGSVLIAAGLLLNSVAHTAAGFYAAWLLLGAALAATLYTPAFAVVTRRFPNDFRRAIITLTFLGGLASTVFIPLDAWLIAQLGWRHALWVLAAVHLLLCAPLHARILRHAPKRSIAVPAAGATAARRPVGHYLRSAPFLLIGVFTVLLMAVTAALPPHMVSLLRGAGLSETWAIAVPAAIGIVQVFGRALLYFFEHHFDLHLANRLIPCLIPIGLATLLAGAGHPAAALAFVLFYGMGNGMLTIVKGTAIAQYVNREHVATLNGALGLPSAIARAIAPLMLGLLWTPAGGYTAGLWILLAASLVAVLALLGAQRRRVR</sequence>
<organism evidence="8 9">
    <name type="scientific">Variovorax ginsengisoli</name>
    <dbReference type="NCBI Taxonomy" id="363844"/>
    <lineage>
        <taxon>Bacteria</taxon>
        <taxon>Pseudomonadati</taxon>
        <taxon>Pseudomonadota</taxon>
        <taxon>Betaproteobacteria</taxon>
        <taxon>Burkholderiales</taxon>
        <taxon>Comamonadaceae</taxon>
        <taxon>Variovorax</taxon>
    </lineage>
</organism>
<evidence type="ECO:0000313" key="8">
    <source>
        <dbReference type="EMBL" id="MDO1531569.1"/>
    </source>
</evidence>
<protein>
    <submittedName>
        <fullName evidence="8">MFS transporter</fullName>
    </submittedName>
</protein>
<feature type="domain" description="Major facilitator superfamily (MFS) profile" evidence="7">
    <location>
        <begin position="15"/>
        <end position="401"/>
    </location>
</feature>
<feature type="transmembrane region" description="Helical" evidence="6">
    <location>
        <begin position="220"/>
        <end position="244"/>
    </location>
</feature>
<feature type="transmembrane region" description="Helical" evidence="6">
    <location>
        <begin position="256"/>
        <end position="278"/>
    </location>
</feature>
<feature type="transmembrane region" description="Helical" evidence="6">
    <location>
        <begin position="290"/>
        <end position="310"/>
    </location>
</feature>
<evidence type="ECO:0000256" key="5">
    <source>
        <dbReference type="ARBA" id="ARBA00023136"/>
    </source>
</evidence>
<evidence type="ECO:0000256" key="2">
    <source>
        <dbReference type="ARBA" id="ARBA00022448"/>
    </source>
</evidence>
<name>A0ABT8RY28_9BURK</name>
<keyword evidence="9" id="KW-1185">Reference proteome</keyword>
<comment type="subcellular location">
    <subcellularLocation>
        <location evidence="1">Membrane</location>
        <topology evidence="1">Multi-pass membrane protein</topology>
    </subcellularLocation>
</comment>
<dbReference type="InterPro" id="IPR011701">
    <property type="entry name" value="MFS"/>
</dbReference>
<dbReference type="Gene3D" id="1.20.1250.20">
    <property type="entry name" value="MFS general substrate transporter like domains"/>
    <property type="match status" value="1"/>
</dbReference>
<proteinExistence type="predicted"/>
<dbReference type="SUPFAM" id="SSF103473">
    <property type="entry name" value="MFS general substrate transporter"/>
    <property type="match status" value="1"/>
</dbReference>
<keyword evidence="5 6" id="KW-0472">Membrane</keyword>
<keyword evidence="4 6" id="KW-1133">Transmembrane helix</keyword>
<evidence type="ECO:0000256" key="1">
    <source>
        <dbReference type="ARBA" id="ARBA00004141"/>
    </source>
</evidence>
<feature type="transmembrane region" description="Helical" evidence="6">
    <location>
        <begin position="106"/>
        <end position="129"/>
    </location>
</feature>
<dbReference type="PANTHER" id="PTHR43385">
    <property type="entry name" value="RIBOFLAVIN TRANSPORTER RIBJ"/>
    <property type="match status" value="1"/>
</dbReference>
<evidence type="ECO:0000256" key="3">
    <source>
        <dbReference type="ARBA" id="ARBA00022692"/>
    </source>
</evidence>
<keyword evidence="3 6" id="KW-0812">Transmembrane</keyword>